<reference evidence="2 3" key="1">
    <citation type="submission" date="2015-01" db="EMBL/GenBank/DDBJ databases">
        <title>Evolution of Trichinella species and genotypes.</title>
        <authorList>
            <person name="Korhonen P.K."/>
            <person name="Edoardo P."/>
            <person name="Giuseppe L.R."/>
            <person name="Gasser R.B."/>
        </authorList>
    </citation>
    <scope>NUCLEOTIDE SEQUENCE [LARGE SCALE GENOMIC DNA]</scope>
    <source>
        <strain evidence="2">ISS1029</strain>
    </source>
</reference>
<keyword evidence="1" id="KW-0732">Signal</keyword>
<comment type="caution">
    <text evidence="2">The sequence shown here is derived from an EMBL/GenBank/DDBJ whole genome shotgun (WGS) entry which is preliminary data.</text>
</comment>
<proteinExistence type="predicted"/>
<feature type="signal peptide" evidence="1">
    <location>
        <begin position="1"/>
        <end position="20"/>
    </location>
</feature>
<accession>A0A0V1GM32</accession>
<evidence type="ECO:0000313" key="3">
    <source>
        <dbReference type="Proteomes" id="UP000055024"/>
    </source>
</evidence>
<name>A0A0V1GM32_9BILA</name>
<sequence>MTSPLLTPWLLLILMAPVFCSSATFAQSLFSYKIDLPPMVFSCSEKRSRLEAKKMTRYQNLVSKCAE</sequence>
<organism evidence="2 3">
    <name type="scientific">Trichinella zimbabwensis</name>
    <dbReference type="NCBI Taxonomy" id="268475"/>
    <lineage>
        <taxon>Eukaryota</taxon>
        <taxon>Metazoa</taxon>
        <taxon>Ecdysozoa</taxon>
        <taxon>Nematoda</taxon>
        <taxon>Enoplea</taxon>
        <taxon>Dorylaimia</taxon>
        <taxon>Trichinellida</taxon>
        <taxon>Trichinellidae</taxon>
        <taxon>Trichinella</taxon>
    </lineage>
</organism>
<evidence type="ECO:0008006" key="4">
    <source>
        <dbReference type="Google" id="ProtNLM"/>
    </source>
</evidence>
<gene>
    <name evidence="2" type="ORF">T11_2032</name>
</gene>
<evidence type="ECO:0000256" key="1">
    <source>
        <dbReference type="SAM" id="SignalP"/>
    </source>
</evidence>
<dbReference type="Proteomes" id="UP000055024">
    <property type="component" value="Unassembled WGS sequence"/>
</dbReference>
<dbReference type="AlphaFoldDB" id="A0A0V1GM32"/>
<evidence type="ECO:0000313" key="2">
    <source>
        <dbReference type="EMBL" id="KRY99246.1"/>
    </source>
</evidence>
<feature type="chain" id="PRO_5006878554" description="Secreted protein" evidence="1">
    <location>
        <begin position="21"/>
        <end position="67"/>
    </location>
</feature>
<protein>
    <recommendedName>
        <fullName evidence="4">Secreted protein</fullName>
    </recommendedName>
</protein>
<keyword evidence="3" id="KW-1185">Reference proteome</keyword>
<dbReference type="EMBL" id="JYDP01000935">
    <property type="protein sequence ID" value="KRY99246.1"/>
    <property type="molecule type" value="Genomic_DNA"/>
</dbReference>